<dbReference type="PIRSF" id="PIRSF000502">
    <property type="entry name" value="Spermidine_synth"/>
    <property type="match status" value="1"/>
</dbReference>
<dbReference type="Gene3D" id="3.40.50.150">
    <property type="entry name" value="Vaccinia Virus protein VP39"/>
    <property type="match status" value="1"/>
</dbReference>
<gene>
    <name evidence="6" type="primary">SPE4_1</name>
    <name evidence="6" type="ORF">GRS66_003474</name>
</gene>
<dbReference type="EMBL" id="CP048993">
    <property type="protein sequence ID" value="QID81114.1"/>
    <property type="molecule type" value="Genomic_DNA"/>
</dbReference>
<dbReference type="GO" id="GO:0008295">
    <property type="term" value="P:spermidine biosynthetic process"/>
    <property type="evidence" value="ECO:0007669"/>
    <property type="project" value="TreeGrafter"/>
</dbReference>
<accession>A0A6C1DXZ5</accession>
<dbReference type="FunFam" id="2.30.140.10:FF:000001">
    <property type="entry name" value="SPE3p Spermidine synthase"/>
    <property type="match status" value="1"/>
</dbReference>
<dbReference type="SUPFAM" id="SSF53335">
    <property type="entry name" value="S-adenosyl-L-methionine-dependent methyltransferases"/>
    <property type="match status" value="1"/>
</dbReference>
<evidence type="ECO:0000256" key="3">
    <source>
        <dbReference type="PROSITE-ProRule" id="PRU00354"/>
    </source>
</evidence>
<dbReference type="PROSITE" id="PS01330">
    <property type="entry name" value="PABS_1"/>
    <property type="match status" value="1"/>
</dbReference>
<dbReference type="Pfam" id="PF01564">
    <property type="entry name" value="Spermine_synth"/>
    <property type="match status" value="1"/>
</dbReference>
<feature type="domain" description="PABS" evidence="5">
    <location>
        <begin position="12"/>
        <end position="255"/>
    </location>
</feature>
<dbReference type="Gene3D" id="2.30.140.10">
    <property type="entry name" value="Spermidine synthase, tetramerisation domain"/>
    <property type="match status" value="1"/>
</dbReference>
<reference evidence="6 7" key="1">
    <citation type="journal article" date="2019" name="BMC Genomics">
        <title>Chromosome level assembly and comparative genome analysis confirm lager-brewing yeasts originated from a single hybridization.</title>
        <authorList>
            <person name="Salazar A.N."/>
            <person name="Gorter de Vries A.R."/>
            <person name="van den Broek M."/>
            <person name="Brouwers N."/>
            <person name="de la Torre Cortes P."/>
            <person name="Kuijpers N.G.A."/>
            <person name="Daran J.G."/>
            <person name="Abeel T."/>
        </authorList>
    </citation>
    <scope>NUCLEOTIDE SEQUENCE [LARGE SCALE GENOMIC DNA]</scope>
    <source>
        <strain evidence="6 7">CBS 1483</strain>
    </source>
</reference>
<dbReference type="NCBIfam" id="NF037959">
    <property type="entry name" value="MFS_SpdSyn"/>
    <property type="match status" value="1"/>
</dbReference>
<dbReference type="InterPro" id="IPR035246">
    <property type="entry name" value="Spermidine_synt_N"/>
</dbReference>
<dbReference type="Proteomes" id="UP000501346">
    <property type="component" value="Chromosome ScXII"/>
</dbReference>
<dbReference type="InterPro" id="IPR001045">
    <property type="entry name" value="Spermi_synthase"/>
</dbReference>
<dbReference type="InterPro" id="IPR030668">
    <property type="entry name" value="Spermi_synthase_euk"/>
</dbReference>
<dbReference type="NCBIfam" id="TIGR00417">
    <property type="entry name" value="speE"/>
    <property type="match status" value="1"/>
</dbReference>
<evidence type="ECO:0000313" key="6">
    <source>
        <dbReference type="EMBL" id="QID81114.1"/>
    </source>
</evidence>
<protein>
    <submittedName>
        <fullName evidence="6">Spermine synthase</fullName>
    </submittedName>
</protein>
<dbReference type="InterPro" id="IPR030373">
    <property type="entry name" value="PABS_CS"/>
</dbReference>
<dbReference type="HAMAP" id="MF_00198">
    <property type="entry name" value="Spermidine_synth"/>
    <property type="match status" value="1"/>
</dbReference>
<dbReference type="PROSITE" id="PS51006">
    <property type="entry name" value="PABS_2"/>
    <property type="match status" value="1"/>
</dbReference>
<dbReference type="CDD" id="cd02440">
    <property type="entry name" value="AdoMet_MTases"/>
    <property type="match status" value="1"/>
</dbReference>
<name>A0A6C1DXZ5_SACPS</name>
<dbReference type="GO" id="GO:0015940">
    <property type="term" value="P:pantothenate biosynthetic process"/>
    <property type="evidence" value="ECO:0007669"/>
    <property type="project" value="UniProtKB-ARBA"/>
</dbReference>
<evidence type="ECO:0000256" key="2">
    <source>
        <dbReference type="ARBA" id="ARBA00022679"/>
    </source>
</evidence>
<dbReference type="InterPro" id="IPR037163">
    <property type="entry name" value="Spermidine_synt_N_sf"/>
</dbReference>
<dbReference type="InterPro" id="IPR030374">
    <property type="entry name" value="PABS"/>
</dbReference>
<comment type="similarity">
    <text evidence="1 4">Belongs to the spermidine/spermine synthase family.</text>
</comment>
<proteinExistence type="inferred from homology"/>
<keyword evidence="2 3" id="KW-0808">Transferase</keyword>
<evidence type="ECO:0000256" key="1">
    <source>
        <dbReference type="ARBA" id="ARBA00007867"/>
    </source>
</evidence>
<evidence type="ECO:0000256" key="4">
    <source>
        <dbReference type="RuleBase" id="RU003836"/>
    </source>
</evidence>
<feature type="active site" description="Proton acceptor" evidence="3">
    <location>
        <position position="174"/>
    </location>
</feature>
<organism evidence="6 7">
    <name type="scientific">Saccharomyces pastorianus</name>
    <name type="common">Lager yeast</name>
    <name type="synonym">Saccharomyces cerevisiae x Saccharomyces eubayanus</name>
    <dbReference type="NCBI Taxonomy" id="27292"/>
    <lineage>
        <taxon>Eukaryota</taxon>
        <taxon>Fungi</taxon>
        <taxon>Dikarya</taxon>
        <taxon>Ascomycota</taxon>
        <taxon>Saccharomycotina</taxon>
        <taxon>Saccharomycetes</taxon>
        <taxon>Saccharomycetales</taxon>
        <taxon>Saccharomycetaceae</taxon>
        <taxon>Saccharomyces</taxon>
    </lineage>
</organism>
<dbReference type="NCBIfam" id="NF002010">
    <property type="entry name" value="PRK00811.1"/>
    <property type="match status" value="1"/>
</dbReference>
<dbReference type="GO" id="GO:0004766">
    <property type="term" value="F:spermidine synthase activity"/>
    <property type="evidence" value="ECO:0007669"/>
    <property type="project" value="TreeGrafter"/>
</dbReference>
<dbReference type="InterPro" id="IPR029063">
    <property type="entry name" value="SAM-dependent_MTases_sf"/>
</dbReference>
<dbReference type="PANTHER" id="PTHR11558:SF11">
    <property type="entry name" value="SPERMIDINE SYNTHASE"/>
    <property type="match status" value="1"/>
</dbReference>
<evidence type="ECO:0000313" key="7">
    <source>
        <dbReference type="Proteomes" id="UP000501346"/>
    </source>
</evidence>
<keyword evidence="7" id="KW-1185">Reference proteome</keyword>
<dbReference type="OrthoDB" id="38125at2759"/>
<sequence>MVNNSQHPYIKDGWFREINDKSFPGQAFTMTVDSILYEARSEFQDILIFRNKVYGTVLVLDGIVQCTEFDEFAYQEMITHIAMFAHSNPKRVLIIGGGDGGVLREVAKHSCVEDITMVEIDSSVIELSRKFLPTLSNGAFDDERLDLKLCDGLKFLQDIGASDVHKKFDVIITDSSDPEGPAEAFFQERYFELLKDALNPNGVVIMQSSENFWLNLKYLHDLKNTAKKVFPNTEYCYTMVPTYTSGQLGLIVCSNNANIPLNIAQRKISEQEQGKLKYYNPQIHSSAFVLPTWADKVINE</sequence>
<dbReference type="FunFam" id="3.40.50.150:FF:000013">
    <property type="entry name" value="Spermidine synthase"/>
    <property type="match status" value="1"/>
</dbReference>
<evidence type="ECO:0000259" key="5">
    <source>
        <dbReference type="PROSITE" id="PS51006"/>
    </source>
</evidence>
<dbReference type="AlphaFoldDB" id="A0A6C1DXZ5"/>
<dbReference type="GO" id="GO:0005829">
    <property type="term" value="C:cytosol"/>
    <property type="evidence" value="ECO:0007669"/>
    <property type="project" value="TreeGrafter"/>
</dbReference>
<dbReference type="PANTHER" id="PTHR11558">
    <property type="entry name" value="SPERMIDINE/SPERMINE SYNTHASE"/>
    <property type="match status" value="1"/>
</dbReference>
<dbReference type="Pfam" id="PF17284">
    <property type="entry name" value="Spermine_synt_N"/>
    <property type="match status" value="1"/>
</dbReference>
<keyword evidence="3" id="KW-0620">Polyamine biosynthesis</keyword>